<dbReference type="KEGG" id="rsb:RS694_05310"/>
<reference evidence="1 2" key="1">
    <citation type="submission" date="2017-01" db="EMBL/GenBank/DDBJ databases">
        <authorList>
            <person name="Mah S.A."/>
            <person name="Swanson W.J."/>
            <person name="Moy G.W."/>
            <person name="Vacquier V.D."/>
        </authorList>
    </citation>
    <scope>NUCLEOTIDE SEQUENCE [LARGE SCALE GENOMIC DNA]</scope>
    <source>
        <strain evidence="1 2">DSM 22694</strain>
    </source>
</reference>
<protein>
    <submittedName>
        <fullName evidence="1">Uncharacterized protein</fullName>
    </submittedName>
</protein>
<proteinExistence type="predicted"/>
<dbReference type="AlphaFoldDB" id="A0A1P8K7N2"/>
<dbReference type="STRING" id="1484693.RS694_05310"/>
<evidence type="ECO:0000313" key="2">
    <source>
        <dbReference type="Proteomes" id="UP000186110"/>
    </source>
</evidence>
<gene>
    <name evidence="1" type="ORF">RS694_05310</name>
</gene>
<sequence>MLVAPAAALLTALLSGCAPKPPGCDDPQIVDRFRLGIADDGVKQISNNIEAAGNWRRAGANQLRAQLDAFGKSIKVEMVTITTNGYDADAKLHSCSANLMVATDGSPVQIERMPYSIQGTADGKDFVLSSPQYQLVVAGIMGAFDVYQSKARRAANSGQAPVEEAK</sequence>
<dbReference type="EMBL" id="CP019239">
    <property type="protein sequence ID" value="APW42012.1"/>
    <property type="molecule type" value="Genomic_DNA"/>
</dbReference>
<accession>A0A1P8K7N2</accession>
<name>A0A1P8K7N2_9BURK</name>
<evidence type="ECO:0000313" key="1">
    <source>
        <dbReference type="EMBL" id="APW42012.1"/>
    </source>
</evidence>
<organism evidence="1 2">
    <name type="scientific">Rhodoferax saidenbachensis</name>
    <dbReference type="NCBI Taxonomy" id="1484693"/>
    <lineage>
        <taxon>Bacteria</taxon>
        <taxon>Pseudomonadati</taxon>
        <taxon>Pseudomonadota</taxon>
        <taxon>Betaproteobacteria</taxon>
        <taxon>Burkholderiales</taxon>
        <taxon>Comamonadaceae</taxon>
        <taxon>Rhodoferax</taxon>
    </lineage>
</organism>
<dbReference type="Proteomes" id="UP000186110">
    <property type="component" value="Chromosome"/>
</dbReference>
<keyword evidence="2" id="KW-1185">Reference proteome</keyword>